<organism evidence="2 3">
    <name type="scientific">Penicillium oxalicum (strain 114-2 / CGMCC 5302)</name>
    <name type="common">Penicillium decumbens</name>
    <dbReference type="NCBI Taxonomy" id="933388"/>
    <lineage>
        <taxon>Eukaryota</taxon>
        <taxon>Fungi</taxon>
        <taxon>Dikarya</taxon>
        <taxon>Ascomycota</taxon>
        <taxon>Pezizomycotina</taxon>
        <taxon>Eurotiomycetes</taxon>
        <taxon>Eurotiomycetidae</taxon>
        <taxon>Eurotiales</taxon>
        <taxon>Aspergillaceae</taxon>
        <taxon>Penicillium</taxon>
    </lineage>
</organism>
<gene>
    <name evidence="2" type="ORF">PDE_09185</name>
</gene>
<dbReference type="Proteomes" id="UP000019376">
    <property type="component" value="Unassembled WGS sequence"/>
</dbReference>
<protein>
    <submittedName>
        <fullName evidence="2">Uncharacterized protein</fullName>
    </submittedName>
</protein>
<sequence>MGTEVLYVLRRLRVSNSAYIQVPDDFTNQSMSRPPVRWICSRVSQVSKSLPSSHPPSPVKPRRCRWDTKGAEQPRQVESPPFNLRSLQCIQSNPFSGQPPVPKGSTSPVGDADSGSLMVQSN</sequence>
<evidence type="ECO:0000313" key="3">
    <source>
        <dbReference type="Proteomes" id="UP000019376"/>
    </source>
</evidence>
<accession>S7ZZE9</accession>
<feature type="region of interest" description="Disordered" evidence="1">
    <location>
        <begin position="46"/>
        <end position="122"/>
    </location>
</feature>
<name>S7ZZE9_PENO1</name>
<dbReference type="AlphaFoldDB" id="S7ZZE9"/>
<feature type="compositionally biased region" description="Polar residues" evidence="1">
    <location>
        <begin position="85"/>
        <end position="96"/>
    </location>
</feature>
<dbReference type="EMBL" id="KB644415">
    <property type="protein sequence ID" value="EPS34221.1"/>
    <property type="molecule type" value="Genomic_DNA"/>
</dbReference>
<proteinExistence type="predicted"/>
<dbReference type="HOGENOM" id="CLU_2027524_0_0_1"/>
<keyword evidence="3" id="KW-1185">Reference proteome</keyword>
<reference evidence="2 3" key="1">
    <citation type="journal article" date="2013" name="PLoS ONE">
        <title>Genomic and secretomic analyses reveal unique features of the lignocellulolytic enzyme system of Penicillium decumbens.</title>
        <authorList>
            <person name="Liu G."/>
            <person name="Zhang L."/>
            <person name="Wei X."/>
            <person name="Zou G."/>
            <person name="Qin Y."/>
            <person name="Ma L."/>
            <person name="Li J."/>
            <person name="Zheng H."/>
            <person name="Wang S."/>
            <person name="Wang C."/>
            <person name="Xun L."/>
            <person name="Zhao G.-P."/>
            <person name="Zhou Z."/>
            <person name="Qu Y."/>
        </authorList>
    </citation>
    <scope>NUCLEOTIDE SEQUENCE [LARGE SCALE GENOMIC DNA]</scope>
    <source>
        <strain evidence="3">114-2 / CGMCC 5302</strain>
    </source>
</reference>
<evidence type="ECO:0000313" key="2">
    <source>
        <dbReference type="EMBL" id="EPS34221.1"/>
    </source>
</evidence>
<evidence type="ECO:0000256" key="1">
    <source>
        <dbReference type="SAM" id="MobiDB-lite"/>
    </source>
</evidence>